<organism evidence="1 2">
    <name type="scientific">Clostridium estertheticum</name>
    <dbReference type="NCBI Taxonomy" id="238834"/>
    <lineage>
        <taxon>Bacteria</taxon>
        <taxon>Bacillati</taxon>
        <taxon>Bacillota</taxon>
        <taxon>Clostridia</taxon>
        <taxon>Eubacteriales</taxon>
        <taxon>Clostridiaceae</taxon>
        <taxon>Clostridium</taxon>
    </lineage>
</organism>
<evidence type="ECO:0000313" key="2">
    <source>
        <dbReference type="Proteomes" id="UP001164733"/>
    </source>
</evidence>
<gene>
    <name evidence="1" type="ORF">LL038_03330</name>
</gene>
<proteinExistence type="predicted"/>
<sequence length="35" mass="3760">MKMIGCVALFVGSLAIVPTSLINSHQPNCPDEFLL</sequence>
<reference evidence="1" key="1">
    <citation type="submission" date="2021-11" db="EMBL/GenBank/DDBJ databases">
        <title>Clostridia strains as spoilage organisms.</title>
        <authorList>
            <person name="Wambui J."/>
            <person name="Stevens M.J.A."/>
            <person name="Stephan R."/>
        </authorList>
    </citation>
    <scope>NUCLEOTIDE SEQUENCE</scope>
    <source>
        <strain evidence="1">CF009</strain>
    </source>
</reference>
<dbReference type="EMBL" id="CP086239">
    <property type="protein sequence ID" value="WAG63016.1"/>
    <property type="molecule type" value="Genomic_DNA"/>
</dbReference>
<dbReference type="NCBIfam" id="TIGR04223">
    <property type="entry name" value="quorum_AgrD"/>
    <property type="match status" value="1"/>
</dbReference>
<protein>
    <submittedName>
        <fullName evidence="1">Cyclic lactone autoinducer peptide</fullName>
    </submittedName>
</protein>
<evidence type="ECO:0000313" key="1">
    <source>
        <dbReference type="EMBL" id="WAG63016.1"/>
    </source>
</evidence>
<accession>A0AA47EMM6</accession>
<name>A0AA47EMM6_9CLOT</name>
<dbReference type="InterPro" id="IPR009229">
    <property type="entry name" value="AgrD"/>
</dbReference>
<dbReference type="Proteomes" id="UP001164733">
    <property type="component" value="Chromosome"/>
</dbReference>
<dbReference type="AlphaFoldDB" id="A0AA47EMM6"/>